<evidence type="ECO:0000259" key="2">
    <source>
        <dbReference type="Pfam" id="PF02517"/>
    </source>
</evidence>
<dbReference type="RefSeq" id="WP_378052230.1">
    <property type="nucleotide sequence ID" value="NZ_JBHMDN010000048.1"/>
</dbReference>
<proteinExistence type="predicted"/>
<reference evidence="4" key="1">
    <citation type="journal article" date="2019" name="Int. J. Syst. Evol. Microbiol.">
        <title>The Global Catalogue of Microorganisms (GCM) 10K type strain sequencing project: providing services to taxonomists for standard genome sequencing and annotation.</title>
        <authorList>
            <consortium name="The Broad Institute Genomics Platform"/>
            <consortium name="The Broad Institute Genome Sequencing Center for Infectious Disease"/>
            <person name="Wu L."/>
            <person name="Ma J."/>
        </authorList>
    </citation>
    <scope>NUCLEOTIDE SEQUENCE [LARGE SCALE GENOMIC DNA]</scope>
    <source>
        <strain evidence="4">KCTC 12907</strain>
    </source>
</reference>
<feature type="domain" description="CAAX prenyl protease 2/Lysostaphin resistance protein A-like" evidence="2">
    <location>
        <begin position="88"/>
        <end position="183"/>
    </location>
</feature>
<dbReference type="InterPro" id="IPR052710">
    <property type="entry name" value="CAAX_protease"/>
</dbReference>
<feature type="transmembrane region" description="Helical" evidence="1">
    <location>
        <begin position="206"/>
        <end position="227"/>
    </location>
</feature>
<keyword evidence="1" id="KW-0472">Membrane</keyword>
<feature type="transmembrane region" description="Helical" evidence="1">
    <location>
        <begin position="150"/>
        <end position="168"/>
    </location>
</feature>
<feature type="transmembrane region" description="Helical" evidence="1">
    <location>
        <begin position="125"/>
        <end position="144"/>
    </location>
</feature>
<feature type="transmembrane region" description="Helical" evidence="1">
    <location>
        <begin position="175"/>
        <end position="194"/>
    </location>
</feature>
<feature type="transmembrane region" description="Helical" evidence="1">
    <location>
        <begin position="46"/>
        <end position="67"/>
    </location>
</feature>
<keyword evidence="1" id="KW-1133">Transmembrane helix</keyword>
<dbReference type="SUPFAM" id="SSF103473">
    <property type="entry name" value="MFS general substrate transporter"/>
    <property type="match status" value="1"/>
</dbReference>
<gene>
    <name evidence="3" type="ORF">ACFQMJ_24670</name>
</gene>
<organism evidence="3 4">
    <name type="scientific">Cohnella cellulosilytica</name>
    <dbReference type="NCBI Taxonomy" id="986710"/>
    <lineage>
        <taxon>Bacteria</taxon>
        <taxon>Bacillati</taxon>
        <taxon>Bacillota</taxon>
        <taxon>Bacilli</taxon>
        <taxon>Bacillales</taxon>
        <taxon>Paenibacillaceae</taxon>
        <taxon>Cohnella</taxon>
    </lineage>
</organism>
<dbReference type="InterPro" id="IPR036259">
    <property type="entry name" value="MFS_trans_sf"/>
</dbReference>
<accession>A0ABW2FII7</accession>
<dbReference type="GO" id="GO:0016787">
    <property type="term" value="F:hydrolase activity"/>
    <property type="evidence" value="ECO:0007669"/>
    <property type="project" value="UniProtKB-KW"/>
</dbReference>
<dbReference type="EC" id="3.4.-.-" evidence="3"/>
<dbReference type="PANTHER" id="PTHR36435:SF1">
    <property type="entry name" value="CAAX AMINO TERMINAL PROTEASE FAMILY PROTEIN"/>
    <property type="match status" value="1"/>
</dbReference>
<dbReference type="PANTHER" id="PTHR36435">
    <property type="entry name" value="SLR1288 PROTEIN"/>
    <property type="match status" value="1"/>
</dbReference>
<feature type="transmembrane region" description="Helical" evidence="1">
    <location>
        <begin position="12"/>
        <end position="34"/>
    </location>
</feature>
<keyword evidence="1" id="KW-0812">Transmembrane</keyword>
<feature type="transmembrane region" description="Helical" evidence="1">
    <location>
        <begin position="87"/>
        <end position="104"/>
    </location>
</feature>
<name>A0ABW2FII7_9BACL</name>
<sequence length="249" mass="27741">MSGGTDFTPVYVASNFIGVATLIPWSMLIQRWLYGVKGATLHSVRSVFRLSVFGRAMLIILPIWTIYMVFFNWYSSYNTMEFRVSDLLAIFAVSVLLAPLQSAGEEYGFRGLVFRIASNWARGPKTSLIVGIVVSSVLFALTHMSTDPWYNLYYLVLGVAFALITWRTGGLEHAIVIHAVNNTLAYIFVILLRVDYLTAIDRSAGMGSKIMLMPCAALVLVTLIIWLGTRRAGPERTPQNRSSIKKESA</sequence>
<evidence type="ECO:0000313" key="3">
    <source>
        <dbReference type="EMBL" id="MFC7151744.1"/>
    </source>
</evidence>
<dbReference type="Pfam" id="PF02517">
    <property type="entry name" value="Rce1-like"/>
    <property type="match status" value="1"/>
</dbReference>
<evidence type="ECO:0000256" key="1">
    <source>
        <dbReference type="SAM" id="Phobius"/>
    </source>
</evidence>
<dbReference type="Proteomes" id="UP001596378">
    <property type="component" value="Unassembled WGS sequence"/>
</dbReference>
<comment type="caution">
    <text evidence="3">The sequence shown here is derived from an EMBL/GenBank/DDBJ whole genome shotgun (WGS) entry which is preliminary data.</text>
</comment>
<keyword evidence="3" id="KW-0378">Hydrolase</keyword>
<evidence type="ECO:0000313" key="4">
    <source>
        <dbReference type="Proteomes" id="UP001596378"/>
    </source>
</evidence>
<keyword evidence="4" id="KW-1185">Reference proteome</keyword>
<dbReference type="EMBL" id="JBHTAI010000018">
    <property type="protein sequence ID" value="MFC7151744.1"/>
    <property type="molecule type" value="Genomic_DNA"/>
</dbReference>
<protein>
    <submittedName>
        <fullName evidence="3">CPBP family intramembrane glutamic endopeptidase</fullName>
        <ecNumber evidence="3">3.4.-.-</ecNumber>
    </submittedName>
</protein>
<dbReference type="InterPro" id="IPR003675">
    <property type="entry name" value="Rce1/LyrA-like_dom"/>
</dbReference>